<comment type="caution">
    <text evidence="4">The sequence shown here is derived from an EMBL/GenBank/DDBJ whole genome shotgun (WGS) entry which is preliminary data.</text>
</comment>
<accession>A0A6B0YQV9</accession>
<dbReference type="PANTHER" id="PTHR43165:SF1">
    <property type="entry name" value="PHOSPHODIESTERASE MJ0936"/>
    <property type="match status" value="1"/>
</dbReference>
<dbReference type="EMBL" id="VXRG01000028">
    <property type="protein sequence ID" value="MXY92359.1"/>
    <property type="molecule type" value="Genomic_DNA"/>
</dbReference>
<dbReference type="Gene3D" id="3.60.21.10">
    <property type="match status" value="1"/>
</dbReference>
<evidence type="ECO:0000259" key="3">
    <source>
        <dbReference type="Pfam" id="PF12850"/>
    </source>
</evidence>
<dbReference type="AlphaFoldDB" id="A0A6B0YQV9"/>
<keyword evidence="2" id="KW-0479">Metal-binding</keyword>
<dbReference type="SUPFAM" id="SSF56300">
    <property type="entry name" value="Metallo-dependent phosphatases"/>
    <property type="match status" value="1"/>
</dbReference>
<dbReference type="GO" id="GO:0046872">
    <property type="term" value="F:metal ion binding"/>
    <property type="evidence" value="ECO:0007669"/>
    <property type="project" value="UniProtKB-KW"/>
</dbReference>
<dbReference type="Pfam" id="PF12850">
    <property type="entry name" value="Metallophos_2"/>
    <property type="match status" value="1"/>
</dbReference>
<comment type="similarity">
    <text evidence="1 2">Belongs to the metallophosphoesterase superfamily. YfcE family.</text>
</comment>
<dbReference type="InterPro" id="IPR029052">
    <property type="entry name" value="Metallo-depent_PP-like"/>
</dbReference>
<evidence type="ECO:0000313" key="4">
    <source>
        <dbReference type="EMBL" id="MXY92359.1"/>
    </source>
</evidence>
<evidence type="ECO:0000256" key="2">
    <source>
        <dbReference type="RuleBase" id="RU362039"/>
    </source>
</evidence>
<reference evidence="4" key="1">
    <citation type="submission" date="2019-09" db="EMBL/GenBank/DDBJ databases">
        <title>Characterisation of the sponge microbiome using genome-centric metagenomics.</title>
        <authorList>
            <person name="Engelberts J.P."/>
            <person name="Robbins S.J."/>
            <person name="De Goeij J.M."/>
            <person name="Aranda M."/>
            <person name="Bell S.C."/>
            <person name="Webster N.S."/>
        </authorList>
    </citation>
    <scope>NUCLEOTIDE SEQUENCE</scope>
    <source>
        <strain evidence="4">SB0664_bin_27</strain>
    </source>
</reference>
<protein>
    <recommendedName>
        <fullName evidence="2">Phosphoesterase</fullName>
        <ecNumber evidence="2">3.1.4.-</ecNumber>
    </recommendedName>
</protein>
<dbReference type="EC" id="3.1.4.-" evidence="2"/>
<name>A0A6B0YQV9_9CHLR</name>
<sequence>MKVAILSDSHDNIWNLEKALAAVSSEGCDVMLHCGDLVAPFIVAQLAQAFEGPIHVIEGNNDGDGRLQQQIAAGFPQVTLHGPYAELELGGRKVALIHYPEPAKRIAQSGMFDLVCYGHDHQQHHERVGDCLLVNPGEVMGRYGKPSWGIYDCSDHCFSLREIQSSGSD</sequence>
<comment type="cofactor">
    <cofactor evidence="2">
        <name>a divalent metal cation</name>
        <dbReference type="ChEBI" id="CHEBI:60240"/>
    </cofactor>
</comment>
<evidence type="ECO:0000256" key="1">
    <source>
        <dbReference type="ARBA" id="ARBA00008950"/>
    </source>
</evidence>
<proteinExistence type="inferred from homology"/>
<organism evidence="4">
    <name type="scientific">Caldilineaceae bacterium SB0664_bin_27</name>
    <dbReference type="NCBI Taxonomy" id="2605260"/>
    <lineage>
        <taxon>Bacteria</taxon>
        <taxon>Bacillati</taxon>
        <taxon>Chloroflexota</taxon>
        <taxon>Caldilineae</taxon>
        <taxon>Caldilineales</taxon>
        <taxon>Caldilineaceae</taxon>
    </lineage>
</organism>
<dbReference type="InterPro" id="IPR000979">
    <property type="entry name" value="Phosphodiesterase_MJ0936/Vps29"/>
</dbReference>
<dbReference type="GO" id="GO:0016787">
    <property type="term" value="F:hydrolase activity"/>
    <property type="evidence" value="ECO:0007669"/>
    <property type="project" value="UniProtKB-UniRule"/>
</dbReference>
<dbReference type="NCBIfam" id="TIGR00040">
    <property type="entry name" value="yfcE"/>
    <property type="match status" value="1"/>
</dbReference>
<dbReference type="InterPro" id="IPR053193">
    <property type="entry name" value="MetalloPDE_YfcE-like"/>
</dbReference>
<dbReference type="InterPro" id="IPR024654">
    <property type="entry name" value="Calcineurin-like_PHP_lpxH"/>
</dbReference>
<gene>
    <name evidence="4" type="ORF">F4Y42_02815</name>
</gene>
<dbReference type="PANTHER" id="PTHR43165">
    <property type="entry name" value="METALLOPHOSPHOESTERASE"/>
    <property type="match status" value="1"/>
</dbReference>
<feature type="domain" description="Calcineurin-like phosphoesterase" evidence="3">
    <location>
        <begin position="1"/>
        <end position="154"/>
    </location>
</feature>
<dbReference type="InterPro" id="IPR041802">
    <property type="entry name" value="MPP_YfcE"/>
</dbReference>
<dbReference type="CDD" id="cd00841">
    <property type="entry name" value="MPP_YfcE"/>
    <property type="match status" value="1"/>
</dbReference>